<keyword evidence="2" id="KW-0732">Signal</keyword>
<evidence type="ECO:0000259" key="3">
    <source>
        <dbReference type="PROSITE" id="PS51910"/>
    </source>
</evidence>
<dbReference type="InterPro" id="IPR001223">
    <property type="entry name" value="Glyco_hydro18_cat"/>
</dbReference>
<comment type="caution">
    <text evidence="4">The sequence shown here is derived from an EMBL/GenBank/DDBJ whole genome shotgun (WGS) entry which is preliminary data.</text>
</comment>
<gene>
    <name evidence="4" type="ORF">LPJ53_002712</name>
</gene>
<dbReference type="PROSITE" id="PS51910">
    <property type="entry name" value="GH18_2"/>
    <property type="match status" value="1"/>
</dbReference>
<dbReference type="EMBL" id="JANBOJ010000089">
    <property type="protein sequence ID" value="KAJ1722920.1"/>
    <property type="molecule type" value="Genomic_DNA"/>
</dbReference>
<proteinExistence type="predicted"/>
<accession>A0A9W8CQY0</accession>
<dbReference type="Gene3D" id="3.20.20.80">
    <property type="entry name" value="Glycosidases"/>
    <property type="match status" value="1"/>
</dbReference>
<keyword evidence="5" id="KW-1185">Reference proteome</keyword>
<name>A0A9W8CQY0_9FUNG</name>
<dbReference type="Pfam" id="PF00704">
    <property type="entry name" value="Glyco_hydro_18"/>
    <property type="match status" value="1"/>
</dbReference>
<feature type="compositionally biased region" description="Acidic residues" evidence="1">
    <location>
        <begin position="439"/>
        <end position="450"/>
    </location>
</feature>
<dbReference type="SUPFAM" id="SSF54556">
    <property type="entry name" value="Chitinase insertion domain"/>
    <property type="match status" value="1"/>
</dbReference>
<feature type="signal peptide" evidence="2">
    <location>
        <begin position="1"/>
        <end position="18"/>
    </location>
</feature>
<sequence length="490" mass="53487">MQFFRLVYALFFAQIALGAQNMASRLANLGLEDVPSNVLSSGVLNDTVVFGYTYESVMNVSKIPWDSLTHLVLAFFQISDSGVVTPKNSNLSPIVDPAHKNGVKVIASIGGSGDGSAIMARVIADSTARAGMTSSIVDTIRKYNLDGVDYDYEFPETIKQVQQLYTALKDIRSALDSTFGKGKKILTTTLFSSKGQFGPNVPKVDAKPFSDIVDYGLLMSYDYFGSFSEISAPNSPFYDVPGYPGLSFTSSISAWLSAGWDPKKLVAGLAYYGRTAIVNAAGITRKTQFMPNSGATPPGGPVDKIAGAWTWSDLRDPQNGALSAPSEARNGWQRYWDNSTQTPWLFHNESLTYIGYDDLDSLAIKANHIITKGLVGAMVWMIQYDYGRELESVIQHYSDACSRITKLAYDSRELNSLDPEDEGDISGLENDGIGYSERADEDDNSSLDEESSTHRINDIELLYTSGSKGNGKSRLGYIALVASTLAFLYY</sequence>
<dbReference type="GO" id="GO:0004568">
    <property type="term" value="F:chitinase activity"/>
    <property type="evidence" value="ECO:0007669"/>
    <property type="project" value="TreeGrafter"/>
</dbReference>
<reference evidence="4" key="1">
    <citation type="submission" date="2022-07" db="EMBL/GenBank/DDBJ databases">
        <title>Phylogenomic reconstructions and comparative analyses of Kickxellomycotina fungi.</title>
        <authorList>
            <person name="Reynolds N.K."/>
            <person name="Stajich J.E."/>
            <person name="Barry K."/>
            <person name="Grigoriev I.V."/>
            <person name="Crous P."/>
            <person name="Smith M.E."/>
        </authorList>
    </citation>
    <scope>NUCLEOTIDE SEQUENCE</scope>
    <source>
        <strain evidence="4">NBRC 32514</strain>
    </source>
</reference>
<dbReference type="SMART" id="SM00636">
    <property type="entry name" value="Glyco_18"/>
    <property type="match status" value="1"/>
</dbReference>
<dbReference type="GO" id="GO:0005576">
    <property type="term" value="C:extracellular region"/>
    <property type="evidence" value="ECO:0007669"/>
    <property type="project" value="TreeGrafter"/>
</dbReference>
<dbReference type="InterPro" id="IPR011583">
    <property type="entry name" value="Chitinase_II/V-like_cat"/>
</dbReference>
<dbReference type="GO" id="GO:0005975">
    <property type="term" value="P:carbohydrate metabolic process"/>
    <property type="evidence" value="ECO:0007669"/>
    <property type="project" value="InterPro"/>
</dbReference>
<dbReference type="Gene3D" id="3.10.50.10">
    <property type="match status" value="1"/>
</dbReference>
<evidence type="ECO:0000256" key="2">
    <source>
        <dbReference type="SAM" id="SignalP"/>
    </source>
</evidence>
<dbReference type="PANTHER" id="PTHR11177:SF317">
    <property type="entry name" value="CHITINASE 12-RELATED"/>
    <property type="match status" value="1"/>
</dbReference>
<feature type="region of interest" description="Disordered" evidence="1">
    <location>
        <begin position="415"/>
        <end position="452"/>
    </location>
</feature>
<dbReference type="GO" id="GO:0008061">
    <property type="term" value="F:chitin binding"/>
    <property type="evidence" value="ECO:0007669"/>
    <property type="project" value="InterPro"/>
</dbReference>
<dbReference type="PANTHER" id="PTHR11177">
    <property type="entry name" value="CHITINASE"/>
    <property type="match status" value="1"/>
</dbReference>
<dbReference type="AlphaFoldDB" id="A0A9W8CQY0"/>
<evidence type="ECO:0000313" key="5">
    <source>
        <dbReference type="Proteomes" id="UP001149813"/>
    </source>
</evidence>
<dbReference type="InterPro" id="IPR050314">
    <property type="entry name" value="Glycosyl_Hydrlase_18"/>
</dbReference>
<protein>
    <recommendedName>
        <fullName evidence="3">GH18 domain-containing protein</fullName>
    </recommendedName>
</protein>
<dbReference type="InterPro" id="IPR029070">
    <property type="entry name" value="Chitinase_insertion_sf"/>
</dbReference>
<evidence type="ECO:0000256" key="1">
    <source>
        <dbReference type="SAM" id="MobiDB-lite"/>
    </source>
</evidence>
<dbReference type="Proteomes" id="UP001149813">
    <property type="component" value="Unassembled WGS sequence"/>
</dbReference>
<evidence type="ECO:0000313" key="4">
    <source>
        <dbReference type="EMBL" id="KAJ1722920.1"/>
    </source>
</evidence>
<dbReference type="OrthoDB" id="76388at2759"/>
<dbReference type="SUPFAM" id="SSF51445">
    <property type="entry name" value="(Trans)glycosidases"/>
    <property type="match status" value="1"/>
</dbReference>
<feature type="domain" description="GH18" evidence="3">
    <location>
        <begin position="47"/>
        <end position="397"/>
    </location>
</feature>
<dbReference type="GO" id="GO:0006032">
    <property type="term" value="P:chitin catabolic process"/>
    <property type="evidence" value="ECO:0007669"/>
    <property type="project" value="TreeGrafter"/>
</dbReference>
<dbReference type="InterPro" id="IPR017853">
    <property type="entry name" value="GH"/>
</dbReference>
<organism evidence="4 5">
    <name type="scientific">Coemansia erecta</name>
    <dbReference type="NCBI Taxonomy" id="147472"/>
    <lineage>
        <taxon>Eukaryota</taxon>
        <taxon>Fungi</taxon>
        <taxon>Fungi incertae sedis</taxon>
        <taxon>Zoopagomycota</taxon>
        <taxon>Kickxellomycotina</taxon>
        <taxon>Kickxellomycetes</taxon>
        <taxon>Kickxellales</taxon>
        <taxon>Kickxellaceae</taxon>
        <taxon>Coemansia</taxon>
    </lineage>
</organism>
<feature type="chain" id="PRO_5040812050" description="GH18 domain-containing protein" evidence="2">
    <location>
        <begin position="19"/>
        <end position="490"/>
    </location>
</feature>